<dbReference type="CDD" id="cd04186">
    <property type="entry name" value="GT_2_like_c"/>
    <property type="match status" value="1"/>
</dbReference>
<evidence type="ECO:0000256" key="3">
    <source>
        <dbReference type="ARBA" id="ARBA00022679"/>
    </source>
</evidence>
<proteinExistence type="inferred from homology"/>
<comment type="similarity">
    <text evidence="1">Belongs to the glycosyltransferase 2 family.</text>
</comment>
<dbReference type="PANTHER" id="PTHR43179:SF12">
    <property type="entry name" value="GALACTOFURANOSYLTRANSFERASE GLFT2"/>
    <property type="match status" value="1"/>
</dbReference>
<dbReference type="GO" id="GO:0016757">
    <property type="term" value="F:glycosyltransferase activity"/>
    <property type="evidence" value="ECO:0007669"/>
    <property type="project" value="UniProtKB-KW"/>
</dbReference>
<keyword evidence="2" id="KW-0328">Glycosyltransferase</keyword>
<dbReference type="Pfam" id="PF00535">
    <property type="entry name" value="Glycos_transf_2"/>
    <property type="match status" value="1"/>
</dbReference>
<dbReference type="InterPro" id="IPR001173">
    <property type="entry name" value="Glyco_trans_2-like"/>
</dbReference>
<sequence length="350" mass="40442">MINQKKVAIVILNWNGEKLLQQYLPSVVEHSRDEDVKVVVADNGSTDNSIDFVRKNFPSVAVICLNENYGFAKGYNVALQKVDADYFILLNSDVEVTEGWIEPSIERMEADLKIAAIQPKVLSYRQKNRFEYAGAAGGFIDKFGYPFCRGRILNINEQDKGQYDRPSPIFWATGACLFIRAGLFKMVGGFDEDFWAHMEEIDLCWRLKNRGFAVWYEPGSVVYHLGGGTLSYDNPKKIYLNFRNNLFMLFKNLPKGKAFFPFFVRMVLDGVAAIKFLANLNFKAFWAVCKAHAVFYKNFGRFNRKRKLLQPVMSKTSHTEIFRSSIMWKFFIQKIKKFSELNFDPYLNNS</sequence>
<dbReference type="PANTHER" id="PTHR43179">
    <property type="entry name" value="RHAMNOSYLTRANSFERASE WBBL"/>
    <property type="match status" value="1"/>
</dbReference>
<reference evidence="5" key="1">
    <citation type="submission" date="2018-06" db="EMBL/GenBank/DDBJ databases">
        <authorList>
            <person name="Zhirakovskaya E."/>
        </authorList>
    </citation>
    <scope>NUCLEOTIDE SEQUENCE</scope>
</reference>
<dbReference type="InterPro" id="IPR029044">
    <property type="entry name" value="Nucleotide-diphossugar_trans"/>
</dbReference>
<dbReference type="SUPFAM" id="SSF53448">
    <property type="entry name" value="Nucleotide-diphospho-sugar transferases"/>
    <property type="match status" value="1"/>
</dbReference>
<gene>
    <name evidence="5" type="ORF">MNBD_BACTEROID01-596</name>
</gene>
<evidence type="ECO:0000259" key="4">
    <source>
        <dbReference type="Pfam" id="PF00535"/>
    </source>
</evidence>
<dbReference type="EMBL" id="UOEP01000223">
    <property type="protein sequence ID" value="VAW24724.1"/>
    <property type="molecule type" value="Genomic_DNA"/>
</dbReference>
<evidence type="ECO:0000256" key="2">
    <source>
        <dbReference type="ARBA" id="ARBA00022676"/>
    </source>
</evidence>
<dbReference type="Gene3D" id="3.90.550.10">
    <property type="entry name" value="Spore Coat Polysaccharide Biosynthesis Protein SpsA, Chain A"/>
    <property type="match status" value="1"/>
</dbReference>
<keyword evidence="3 5" id="KW-0808">Transferase</keyword>
<accession>A0A3B0UXS8</accession>
<protein>
    <submittedName>
        <fullName evidence="5">Glycosyltransferase</fullName>
    </submittedName>
</protein>
<feature type="domain" description="Glycosyltransferase 2-like" evidence="4">
    <location>
        <begin position="9"/>
        <end position="133"/>
    </location>
</feature>
<evidence type="ECO:0000313" key="5">
    <source>
        <dbReference type="EMBL" id="VAW24724.1"/>
    </source>
</evidence>
<organism evidence="5">
    <name type="scientific">hydrothermal vent metagenome</name>
    <dbReference type="NCBI Taxonomy" id="652676"/>
    <lineage>
        <taxon>unclassified sequences</taxon>
        <taxon>metagenomes</taxon>
        <taxon>ecological metagenomes</taxon>
    </lineage>
</organism>
<evidence type="ECO:0000256" key="1">
    <source>
        <dbReference type="ARBA" id="ARBA00006739"/>
    </source>
</evidence>
<name>A0A3B0UXS8_9ZZZZ</name>
<dbReference type="AlphaFoldDB" id="A0A3B0UXS8"/>